<feature type="signal peptide" evidence="1 4">
    <location>
        <begin position="1"/>
        <end position="17"/>
    </location>
</feature>
<evidence type="ECO:0000313" key="2">
    <source>
        <dbReference type="EMBL" id="ABF18970.1"/>
    </source>
</evidence>
<dbReference type="Proteomes" id="UP000694888">
    <property type="component" value="Unplaced"/>
</dbReference>
<dbReference type="GO" id="GO:0005576">
    <property type="term" value="C:extracellular region"/>
    <property type="evidence" value="ECO:0007669"/>
    <property type="project" value="InterPro"/>
</dbReference>
<feature type="chain" id="PRO_5002641189" evidence="1 4">
    <location>
        <begin position="18"/>
        <end position="214"/>
    </location>
</feature>
<accession>A1XP46</accession>
<evidence type="ECO:0000313" key="4">
    <source>
        <dbReference type="RefSeq" id="NP_001191622.1"/>
    </source>
</evidence>
<dbReference type="AlphaFoldDB" id="A1XP46"/>
<dbReference type="GO" id="GO:0007160">
    <property type="term" value="P:cell-matrix adhesion"/>
    <property type="evidence" value="ECO:0007669"/>
    <property type="project" value="InterPro"/>
</dbReference>
<proteinExistence type="evidence at transcript level"/>
<organism evidence="2">
    <name type="scientific">Aplysia californica</name>
    <name type="common">California sea hare</name>
    <dbReference type="NCBI Taxonomy" id="6500"/>
    <lineage>
        <taxon>Eukaryota</taxon>
        <taxon>Metazoa</taxon>
        <taxon>Spiralia</taxon>
        <taxon>Lophotrochozoa</taxon>
        <taxon>Mollusca</taxon>
        <taxon>Gastropoda</taxon>
        <taxon>Heterobranchia</taxon>
        <taxon>Euthyneura</taxon>
        <taxon>Tectipleura</taxon>
        <taxon>Aplysiida</taxon>
        <taxon>Aplysioidea</taxon>
        <taxon>Aplysiidae</taxon>
        <taxon>Aplysia</taxon>
    </lineage>
</organism>
<dbReference type="RefSeq" id="NP_001191622.1">
    <property type="nucleotide sequence ID" value="NM_001204693.1"/>
</dbReference>
<evidence type="ECO:0000256" key="1">
    <source>
        <dbReference type="SAM" id="SignalP"/>
    </source>
</evidence>
<dbReference type="EMBL" id="DQ479391">
    <property type="protein sequence ID" value="ABF18970.1"/>
    <property type="molecule type" value="mRNA"/>
</dbReference>
<reference evidence="4" key="2">
    <citation type="submission" date="2025-05" db="UniProtKB">
        <authorList>
            <consortium name="RefSeq"/>
        </authorList>
    </citation>
    <scope>IDENTIFICATION</scope>
</reference>
<dbReference type="GO" id="GO:0005764">
    <property type="term" value="C:lysosome"/>
    <property type="evidence" value="ECO:0007669"/>
    <property type="project" value="TreeGrafter"/>
</dbReference>
<gene>
    <name evidence="4" type="primary">LOC100533410</name>
</gene>
<dbReference type="Pfam" id="PF00811">
    <property type="entry name" value="Ependymin"/>
    <property type="match status" value="1"/>
</dbReference>
<keyword evidence="1 4" id="KW-0732">Signal</keyword>
<dbReference type="OrthoDB" id="6084362at2759"/>
<protein>
    <submittedName>
        <fullName evidence="2 4">Ependymin-related protein</fullName>
    </submittedName>
</protein>
<dbReference type="PANTHER" id="PTHR10697:SF1">
    <property type="entry name" value="MAMMALIAN EPENDYMIN-RELATED PROTEIN 1"/>
    <property type="match status" value="1"/>
</dbReference>
<dbReference type="GO" id="GO:0005509">
    <property type="term" value="F:calcium ion binding"/>
    <property type="evidence" value="ECO:0007669"/>
    <property type="project" value="InterPro"/>
</dbReference>
<dbReference type="InterPro" id="IPR001299">
    <property type="entry name" value="Ependymin"/>
</dbReference>
<dbReference type="PANTHER" id="PTHR10697">
    <property type="entry name" value="MAMMALIAN EPENDYMIN-RELATED PROTEIN 1"/>
    <property type="match status" value="1"/>
</dbReference>
<name>A1XP46_APLCA</name>
<evidence type="ECO:0000313" key="3">
    <source>
        <dbReference type="Proteomes" id="UP000694888"/>
    </source>
</evidence>
<reference evidence="2 4" key="1">
    <citation type="journal article" date="2006" name="Cell">
        <title>Neuronal transcriptome of Aplysia: neuronal compartments and circuitry.</title>
        <authorList>
            <person name="Moroz L.L."/>
            <person name="Edwards J.R."/>
            <person name="Puthanveettil S.V."/>
            <person name="Kohn A.B."/>
            <person name="Ha T."/>
            <person name="Heyland A."/>
            <person name="Knudsen B."/>
            <person name="Sahni A."/>
            <person name="Yu F."/>
            <person name="Liu L."/>
            <person name="Jezzini S."/>
            <person name="Lovell P."/>
            <person name="Iannucculli W."/>
            <person name="Chen M."/>
            <person name="Nguyen T."/>
            <person name="Sheng H."/>
            <person name="Shaw R."/>
            <person name="Kalachikov S."/>
            <person name="Panchin Y.V."/>
            <person name="Farmerie W."/>
            <person name="Russo J.J."/>
            <person name="Ju J."/>
            <person name="Kandel E.R."/>
        </authorList>
    </citation>
    <scope>NUCLEOTIDE SEQUENCE</scope>
</reference>
<sequence length="214" mass="24926">MKFLVAFFVLFVACVYANRPCSAPHELTFRASRWNYGETYYERFFGEYDRFNKRVVLFEEDFESGTKKQRELLFLHKEGVGYDFNLQSKHCKKFKVGAFKPFEVPSGATYEGEFSIGGPTEEVTIDRWSDKISSRREHWIGEFSLKTCYPISQFMIEEGNFNKTSFTFFYDTVKGIVNPNDFNVPKECEKSAIEVDMPINARLAKAMYSGTLHD</sequence>
<dbReference type="GeneID" id="100533410"/>
<keyword evidence="3" id="KW-1185">Reference proteome</keyword>